<dbReference type="EMBL" id="JADBGQ010000002">
    <property type="protein sequence ID" value="KAG5411973.1"/>
    <property type="molecule type" value="Genomic_DNA"/>
</dbReference>
<feature type="region of interest" description="Disordered" evidence="1">
    <location>
        <begin position="669"/>
        <end position="688"/>
    </location>
</feature>
<reference evidence="2 3" key="1">
    <citation type="submission" date="2021-03" db="EMBL/GenBank/DDBJ databases">
        <authorList>
            <person name="King G.J."/>
            <person name="Bancroft I."/>
            <person name="Baten A."/>
            <person name="Bloomfield J."/>
            <person name="Borpatragohain P."/>
            <person name="He Z."/>
            <person name="Irish N."/>
            <person name="Irwin J."/>
            <person name="Liu K."/>
            <person name="Mauleon R.P."/>
            <person name="Moore J."/>
            <person name="Morris R."/>
            <person name="Ostergaard L."/>
            <person name="Wang B."/>
            <person name="Wells R."/>
        </authorList>
    </citation>
    <scope>NUCLEOTIDE SEQUENCE [LARGE SCALE GENOMIC DNA]</scope>
    <source>
        <strain evidence="2">R-o-18</strain>
        <tissue evidence="2">Leaf</tissue>
    </source>
</reference>
<dbReference type="Proteomes" id="UP000823674">
    <property type="component" value="Chromosome A02"/>
</dbReference>
<organism evidence="2 3">
    <name type="scientific">Brassica rapa subsp. trilocularis</name>
    <dbReference type="NCBI Taxonomy" id="1813537"/>
    <lineage>
        <taxon>Eukaryota</taxon>
        <taxon>Viridiplantae</taxon>
        <taxon>Streptophyta</taxon>
        <taxon>Embryophyta</taxon>
        <taxon>Tracheophyta</taxon>
        <taxon>Spermatophyta</taxon>
        <taxon>Magnoliopsida</taxon>
        <taxon>eudicotyledons</taxon>
        <taxon>Gunneridae</taxon>
        <taxon>Pentapetalae</taxon>
        <taxon>rosids</taxon>
        <taxon>malvids</taxon>
        <taxon>Brassicales</taxon>
        <taxon>Brassicaceae</taxon>
        <taxon>Brassiceae</taxon>
        <taxon>Brassica</taxon>
    </lineage>
</organism>
<gene>
    <name evidence="2" type="primary">A02p053520.1_BraROA</name>
    <name evidence="2" type="ORF">IGI04_008292</name>
</gene>
<evidence type="ECO:0000313" key="3">
    <source>
        <dbReference type="Proteomes" id="UP000823674"/>
    </source>
</evidence>
<accession>A0ABQ7NMH4</accession>
<proteinExistence type="predicted"/>
<feature type="compositionally biased region" description="Polar residues" evidence="1">
    <location>
        <begin position="670"/>
        <end position="684"/>
    </location>
</feature>
<keyword evidence="3" id="KW-1185">Reference proteome</keyword>
<sequence length="744" mass="82379">MQFSLRAGFPTCSVCLGGRVSHGKDSEHGIRALYTHRVTTSSPFSIPTSLGRGKRLTTKEVSILRLWRNYNQESGNTIEMVFVFITTFFKTQNHTWSIEVQILRLWRNYNQESGNTIEMGQNFMLQFVNSSSKNLKVVQLFKVYDAIGDYRTSSHPYKIGFFHATFVAKPNDFPSEVPEKYLADYTEIPGGKADNNRLVDVIGQIVNFGSLENKMIKGKNNMRLLIELGDQKFINLSLYYTDRYAKQVYDYSMSNMSTMIICVSSLLLKSGKYSMVCWYCYICRAKFFVLNEKRTIREIIDSILNLGGRVGHGKDSGHGTRAFFTHEETTLPFSIPTSLSRRKRLTTKEVLAALSLMKNTLGSKVSLPNQSDKSLKRTDQTTLVSGTDIQGKLSSDVVASTSKPQTSSSGLVGMKKTLGSQASLLLCSACMQIIQSDKSQSDKSLKGSSDQDQTTLVSHIDIQDQTTLVSLIDIQEKLSSDIVSSTSKPHQGLSNEALHRISPSEISNDLSSDPSPDLSHLSTNLSSDLSADFNRITPPDLSADLSAADLSSDKQGGPRRIPGHQFGSCGVDTCLSEQDAPWGRIRWNTSTAWSKQTYYTPDGPEYSQHMIVGQKRPVLFMSPSPYLRLAELREGSQVSVEIQSDKSLKGTEQDQTTLVSGIDIQEKSSSDVVASTSKPQTPSPSLVGMKKTLGSQVSLLRCSTCMQIIQSDKSLKGSSDQDQTTLVSQIYSRLEKEEAEIATI</sequence>
<name>A0ABQ7NMH4_BRACM</name>
<evidence type="ECO:0000313" key="2">
    <source>
        <dbReference type="EMBL" id="KAG5411973.1"/>
    </source>
</evidence>
<evidence type="ECO:0000256" key="1">
    <source>
        <dbReference type="SAM" id="MobiDB-lite"/>
    </source>
</evidence>
<evidence type="ECO:0008006" key="4">
    <source>
        <dbReference type="Google" id="ProtNLM"/>
    </source>
</evidence>
<protein>
    <recommendedName>
        <fullName evidence="4">DUF223 domain-containing protein</fullName>
    </recommendedName>
</protein>
<comment type="caution">
    <text evidence="2">The sequence shown here is derived from an EMBL/GenBank/DDBJ whole genome shotgun (WGS) entry which is preliminary data.</text>
</comment>